<evidence type="ECO:0008006" key="3">
    <source>
        <dbReference type="Google" id="ProtNLM"/>
    </source>
</evidence>
<accession>A0ABP6XEA1</accession>
<dbReference type="PROSITE" id="PS51257">
    <property type="entry name" value="PROKAR_LIPOPROTEIN"/>
    <property type="match status" value="1"/>
</dbReference>
<sequence length="399" mass="45544">MNRKIIYRVLIVGLVVLGCTERFELKTETFEDRLVIEATITNEVMSQEIKISRTHVLESTEPNYEHGATVKIEDSNQNTYSFTDEGDGLYVSTIPFMAEAGVSYKLFVETLDGRKFESSQEQLVPLATIDNLYAELIDVDGVSGIQVLADTNENLGEAQFFRYEYEETYKIVAPFYTSYDALITNLVVSPSLSYDIELVPRPQEQKICYSTHNSEEILLDNVNGLAASALKKVPIRFIPIEDPILRDRYSILVKQYVQSANAYNFYKILRDLGSDGSIFLDNQPGFIQGNIVSSLYENDNAIGFFDVSSVSSKRIYFNYLDFGIDKPPYFYDCEVILWDYLNTGPEINERYYLYQNLTFDDYIYASVAGYEESVYGLTTPHCGNCTTFSSGKKPEFWED</sequence>
<protein>
    <recommendedName>
        <fullName evidence="3">DUF4249 domain-containing protein</fullName>
    </recommendedName>
</protein>
<dbReference type="Pfam" id="PF14054">
    <property type="entry name" value="DUF4249"/>
    <property type="match status" value="1"/>
</dbReference>
<dbReference type="Proteomes" id="UP001500954">
    <property type="component" value="Unassembled WGS sequence"/>
</dbReference>
<organism evidence="1 2">
    <name type="scientific">Snuella lapsa</name>
    <dbReference type="NCBI Taxonomy" id="870481"/>
    <lineage>
        <taxon>Bacteria</taxon>
        <taxon>Pseudomonadati</taxon>
        <taxon>Bacteroidota</taxon>
        <taxon>Flavobacteriia</taxon>
        <taxon>Flavobacteriales</taxon>
        <taxon>Flavobacteriaceae</taxon>
        <taxon>Snuella</taxon>
    </lineage>
</organism>
<proteinExistence type="predicted"/>
<gene>
    <name evidence="1" type="ORF">GCM10022395_13000</name>
</gene>
<dbReference type="InterPro" id="IPR025345">
    <property type="entry name" value="DUF4249"/>
</dbReference>
<dbReference type="EMBL" id="BAABCY010000034">
    <property type="protein sequence ID" value="GAA3563852.1"/>
    <property type="molecule type" value="Genomic_DNA"/>
</dbReference>
<reference evidence="2" key="1">
    <citation type="journal article" date="2019" name="Int. J. Syst. Evol. Microbiol.">
        <title>The Global Catalogue of Microorganisms (GCM) 10K type strain sequencing project: providing services to taxonomists for standard genome sequencing and annotation.</title>
        <authorList>
            <consortium name="The Broad Institute Genomics Platform"/>
            <consortium name="The Broad Institute Genome Sequencing Center for Infectious Disease"/>
            <person name="Wu L."/>
            <person name="Ma J."/>
        </authorList>
    </citation>
    <scope>NUCLEOTIDE SEQUENCE [LARGE SCALE GENOMIC DNA]</scope>
    <source>
        <strain evidence="2">JCM 17111</strain>
    </source>
</reference>
<evidence type="ECO:0000313" key="2">
    <source>
        <dbReference type="Proteomes" id="UP001500954"/>
    </source>
</evidence>
<comment type="caution">
    <text evidence="1">The sequence shown here is derived from an EMBL/GenBank/DDBJ whole genome shotgun (WGS) entry which is preliminary data.</text>
</comment>
<name>A0ABP6XEA1_9FLAO</name>
<keyword evidence="2" id="KW-1185">Reference proteome</keyword>
<evidence type="ECO:0000313" key="1">
    <source>
        <dbReference type="EMBL" id="GAA3563852.1"/>
    </source>
</evidence>
<dbReference type="RefSeq" id="WP_345005081.1">
    <property type="nucleotide sequence ID" value="NZ_BAABCY010000034.1"/>
</dbReference>